<name>A0A7V5PPG6_CALAY</name>
<feature type="domain" description="Response regulatory" evidence="3">
    <location>
        <begin position="7"/>
        <end position="123"/>
    </location>
</feature>
<dbReference type="InterPro" id="IPR001789">
    <property type="entry name" value="Sig_transdc_resp-reg_receiver"/>
</dbReference>
<sequence length="132" mass="15370">MTFEKKTILIVEDDRDMRKLLKMYLNHNSYQIIEATSGDEGLNILNNTIPDLIICDIMMPGMDGYELRKKILRNEKLRLVPFVFLSAKGLNKDIIEGFKLFADAYISKPFDPEILKVQVNTLLEKYTEINRL</sequence>
<reference evidence="4" key="1">
    <citation type="journal article" date="2020" name="mSystems">
        <title>Genome- and Community-Level Interaction Insights into Carbon Utilization and Element Cycling Functions of Hydrothermarchaeota in Hydrothermal Sediment.</title>
        <authorList>
            <person name="Zhou Z."/>
            <person name="Liu Y."/>
            <person name="Xu W."/>
            <person name="Pan J."/>
            <person name="Luo Z.H."/>
            <person name="Li M."/>
        </authorList>
    </citation>
    <scope>NUCLEOTIDE SEQUENCE [LARGE SCALE GENOMIC DNA]</scope>
    <source>
        <strain evidence="4">HyVt-527</strain>
    </source>
</reference>
<proteinExistence type="predicted"/>
<keyword evidence="1 2" id="KW-0597">Phosphoprotein</keyword>
<protein>
    <submittedName>
        <fullName evidence="4">Response regulator</fullName>
    </submittedName>
</protein>
<organism evidence="4">
    <name type="scientific">Caldithrix abyssi</name>
    <dbReference type="NCBI Taxonomy" id="187145"/>
    <lineage>
        <taxon>Bacteria</taxon>
        <taxon>Pseudomonadati</taxon>
        <taxon>Calditrichota</taxon>
        <taxon>Calditrichia</taxon>
        <taxon>Calditrichales</taxon>
        <taxon>Calditrichaceae</taxon>
        <taxon>Caldithrix</taxon>
    </lineage>
</organism>
<dbReference type="AlphaFoldDB" id="A0A7V5PPG6"/>
<dbReference type="PANTHER" id="PTHR43547">
    <property type="entry name" value="TWO-COMPONENT HISTIDINE KINASE"/>
    <property type="match status" value="1"/>
</dbReference>
<feature type="non-terminal residue" evidence="4">
    <location>
        <position position="132"/>
    </location>
</feature>
<comment type="caution">
    <text evidence="4">The sequence shown here is derived from an EMBL/GenBank/DDBJ whole genome shotgun (WGS) entry which is preliminary data.</text>
</comment>
<dbReference type="GO" id="GO:0000155">
    <property type="term" value="F:phosphorelay sensor kinase activity"/>
    <property type="evidence" value="ECO:0007669"/>
    <property type="project" value="TreeGrafter"/>
</dbReference>
<dbReference type="Pfam" id="PF00072">
    <property type="entry name" value="Response_reg"/>
    <property type="match status" value="1"/>
</dbReference>
<dbReference type="CDD" id="cd17574">
    <property type="entry name" value="REC_OmpR"/>
    <property type="match status" value="1"/>
</dbReference>
<gene>
    <name evidence="4" type="ORF">ENJ89_04745</name>
</gene>
<dbReference type="EMBL" id="DROD01000322">
    <property type="protein sequence ID" value="HHJ52480.1"/>
    <property type="molecule type" value="Genomic_DNA"/>
</dbReference>
<dbReference type="SMART" id="SM00448">
    <property type="entry name" value="REC"/>
    <property type="match status" value="1"/>
</dbReference>
<feature type="modified residue" description="4-aspartylphosphate" evidence="2">
    <location>
        <position position="56"/>
    </location>
</feature>
<evidence type="ECO:0000259" key="3">
    <source>
        <dbReference type="PROSITE" id="PS50110"/>
    </source>
</evidence>
<dbReference type="Proteomes" id="UP000886124">
    <property type="component" value="Unassembled WGS sequence"/>
</dbReference>
<dbReference type="Gene3D" id="3.40.50.2300">
    <property type="match status" value="1"/>
</dbReference>
<evidence type="ECO:0000256" key="1">
    <source>
        <dbReference type="ARBA" id="ARBA00022553"/>
    </source>
</evidence>
<accession>A0A7V5PPG6</accession>
<dbReference type="PROSITE" id="PS50110">
    <property type="entry name" value="RESPONSE_REGULATORY"/>
    <property type="match status" value="1"/>
</dbReference>
<dbReference type="SUPFAM" id="SSF52172">
    <property type="entry name" value="CheY-like"/>
    <property type="match status" value="1"/>
</dbReference>
<dbReference type="InterPro" id="IPR011006">
    <property type="entry name" value="CheY-like_superfamily"/>
</dbReference>
<evidence type="ECO:0000256" key="2">
    <source>
        <dbReference type="PROSITE-ProRule" id="PRU00169"/>
    </source>
</evidence>
<dbReference type="PANTHER" id="PTHR43547:SF2">
    <property type="entry name" value="HYBRID SIGNAL TRANSDUCTION HISTIDINE KINASE C"/>
    <property type="match status" value="1"/>
</dbReference>
<evidence type="ECO:0000313" key="4">
    <source>
        <dbReference type="EMBL" id="HHJ52480.1"/>
    </source>
</evidence>